<protein>
    <submittedName>
        <fullName evidence="1">Uncharacterized protein</fullName>
    </submittedName>
</protein>
<name>A0A9W6SI78_9ACTN</name>
<keyword evidence="2" id="KW-1185">Reference proteome</keyword>
<dbReference type="AlphaFoldDB" id="A0A9W6SI78"/>
<accession>A0A9W6SI78</accession>
<evidence type="ECO:0000313" key="2">
    <source>
        <dbReference type="Proteomes" id="UP001165079"/>
    </source>
</evidence>
<evidence type="ECO:0000313" key="1">
    <source>
        <dbReference type="EMBL" id="GLZ76440.1"/>
    </source>
</evidence>
<dbReference type="Proteomes" id="UP001165079">
    <property type="component" value="Unassembled WGS sequence"/>
</dbReference>
<comment type="caution">
    <text evidence="1">The sequence shown here is derived from an EMBL/GenBank/DDBJ whole genome shotgun (WGS) entry which is preliminary data.</text>
</comment>
<organism evidence="1 2">
    <name type="scientific">Actinorhabdospora filicis</name>
    <dbReference type="NCBI Taxonomy" id="1785913"/>
    <lineage>
        <taxon>Bacteria</taxon>
        <taxon>Bacillati</taxon>
        <taxon>Actinomycetota</taxon>
        <taxon>Actinomycetes</taxon>
        <taxon>Micromonosporales</taxon>
        <taxon>Micromonosporaceae</taxon>
        <taxon>Actinorhabdospora</taxon>
    </lineage>
</organism>
<proteinExistence type="predicted"/>
<dbReference type="EMBL" id="BSTX01000001">
    <property type="protein sequence ID" value="GLZ76440.1"/>
    <property type="molecule type" value="Genomic_DNA"/>
</dbReference>
<sequence>MGLTDRLLIDPAHEGDPADAPDHLIAGLLPETPDGEFVPNPGYLPSPRAMGWPEPLSTLEGALQDFAAGHVSRAVLYGVILHSPVHLLMDGDRVAVVEDAGVALLAVHTHESFAPEGHTLIPGRALPALPDDVVLAFDPGRASSFELPVTILRAYASEIAAIVPETDTAPEDSK</sequence>
<gene>
    <name evidence="1" type="ORF">Afil01_12470</name>
</gene>
<dbReference type="RefSeq" id="WP_285661618.1">
    <property type="nucleotide sequence ID" value="NZ_BSTX01000001.1"/>
</dbReference>
<reference evidence="1" key="1">
    <citation type="submission" date="2023-03" db="EMBL/GenBank/DDBJ databases">
        <title>Actinorhabdospora filicis NBRC 111898.</title>
        <authorList>
            <person name="Ichikawa N."/>
            <person name="Sato H."/>
            <person name="Tonouchi N."/>
        </authorList>
    </citation>
    <scope>NUCLEOTIDE SEQUENCE</scope>
    <source>
        <strain evidence="1">NBRC 111898</strain>
    </source>
</reference>